<dbReference type="EMBL" id="MCFI01000002">
    <property type="protein sequence ID" value="ORY86965.1"/>
    <property type="molecule type" value="Genomic_DNA"/>
</dbReference>
<proteinExistence type="predicted"/>
<dbReference type="OMA" id="ARGIGNW"/>
<gene>
    <name evidence="2" type="ORF">BCR37DRAFT_390687</name>
</gene>
<reference evidence="2 3" key="1">
    <citation type="submission" date="2016-07" db="EMBL/GenBank/DDBJ databases">
        <title>Pervasive Adenine N6-methylation of Active Genes in Fungi.</title>
        <authorList>
            <consortium name="DOE Joint Genome Institute"/>
            <person name="Mondo S.J."/>
            <person name="Dannebaum R.O."/>
            <person name="Kuo R.C."/>
            <person name="Labutti K."/>
            <person name="Haridas S."/>
            <person name="Kuo A."/>
            <person name="Salamov A."/>
            <person name="Ahrendt S.R."/>
            <person name="Lipzen A."/>
            <person name="Sullivan W."/>
            <person name="Andreopoulos W.B."/>
            <person name="Clum A."/>
            <person name="Lindquist E."/>
            <person name="Daum C."/>
            <person name="Ramamoorthy G.K."/>
            <person name="Gryganskyi A."/>
            <person name="Culley D."/>
            <person name="Magnuson J.K."/>
            <person name="James T.Y."/>
            <person name="O'Malley M.A."/>
            <person name="Stajich J.E."/>
            <person name="Spatafora J.W."/>
            <person name="Visel A."/>
            <person name="Grigoriev I.V."/>
        </authorList>
    </citation>
    <scope>NUCLEOTIDE SEQUENCE [LARGE SCALE GENOMIC DNA]</scope>
    <source>
        <strain evidence="2 3">12-1054</strain>
    </source>
</reference>
<accession>A0A1Y2FWD4</accession>
<protein>
    <recommendedName>
        <fullName evidence="4">G-patch domain-containing protein</fullName>
    </recommendedName>
</protein>
<dbReference type="AlphaFoldDB" id="A0A1Y2FWD4"/>
<evidence type="ECO:0008006" key="4">
    <source>
        <dbReference type="Google" id="ProtNLM"/>
    </source>
</evidence>
<feature type="compositionally biased region" description="Basic and acidic residues" evidence="1">
    <location>
        <begin position="170"/>
        <end position="184"/>
    </location>
</feature>
<keyword evidence="3" id="KW-1185">Reference proteome</keyword>
<sequence length="217" mass="23800">MNAQTLLQSQGWGGPGTALQNGGVTRAILTSKKSDNGGLGAKPKESDQWWDNVFSAQLQNIQVCSNTAGKGAMLQQINGGVSAAHPVAARAAHRRMFDGKSALEKVFVMGEVLKASDQFVPLKDSTLTKASKRSKSSDVVNKQAKGEPSDCSEALQCLSDKAIARQLKQLRKEDKAKRRQERAEKRQRKAARQEVRIGKLEKRALKKKEKEESRMIS</sequence>
<dbReference type="GeneID" id="63787495"/>
<dbReference type="OrthoDB" id="3366546at2759"/>
<organism evidence="2 3">
    <name type="scientific">Protomyces lactucae-debilis</name>
    <dbReference type="NCBI Taxonomy" id="2754530"/>
    <lineage>
        <taxon>Eukaryota</taxon>
        <taxon>Fungi</taxon>
        <taxon>Dikarya</taxon>
        <taxon>Ascomycota</taxon>
        <taxon>Taphrinomycotina</taxon>
        <taxon>Taphrinomycetes</taxon>
        <taxon>Taphrinales</taxon>
        <taxon>Protomycetaceae</taxon>
        <taxon>Protomyces</taxon>
    </lineage>
</organism>
<evidence type="ECO:0000313" key="2">
    <source>
        <dbReference type="EMBL" id="ORY86965.1"/>
    </source>
</evidence>
<dbReference type="RefSeq" id="XP_040727821.1">
    <property type="nucleotide sequence ID" value="XM_040870896.1"/>
</dbReference>
<dbReference type="Proteomes" id="UP000193685">
    <property type="component" value="Unassembled WGS sequence"/>
</dbReference>
<dbReference type="STRING" id="56484.A0A1Y2FWD4"/>
<feature type="region of interest" description="Disordered" evidence="1">
    <location>
        <begin position="168"/>
        <end position="217"/>
    </location>
</feature>
<feature type="compositionally biased region" description="Basic and acidic residues" evidence="1">
    <location>
        <begin position="191"/>
        <end position="217"/>
    </location>
</feature>
<comment type="caution">
    <text evidence="2">The sequence shown here is derived from an EMBL/GenBank/DDBJ whole genome shotgun (WGS) entry which is preliminary data.</text>
</comment>
<evidence type="ECO:0000256" key="1">
    <source>
        <dbReference type="SAM" id="MobiDB-lite"/>
    </source>
</evidence>
<evidence type="ECO:0000313" key="3">
    <source>
        <dbReference type="Proteomes" id="UP000193685"/>
    </source>
</evidence>
<name>A0A1Y2FWD4_PROLT</name>